<accession>A0AAN8WQC4</accession>
<keyword evidence="2" id="KW-0413">Isomerase</keyword>
<dbReference type="GO" id="GO:0003755">
    <property type="term" value="F:peptidyl-prolyl cis-trans isomerase activity"/>
    <property type="evidence" value="ECO:0007669"/>
    <property type="project" value="UniProtKB-EC"/>
</dbReference>
<reference evidence="2 3" key="1">
    <citation type="submission" date="2023-11" db="EMBL/GenBank/DDBJ databases">
        <title>Halocaridina rubra genome assembly.</title>
        <authorList>
            <person name="Smith C."/>
        </authorList>
    </citation>
    <scope>NUCLEOTIDE SEQUENCE [LARGE SCALE GENOMIC DNA]</scope>
    <source>
        <strain evidence="2">EP-1</strain>
        <tissue evidence="2">Whole</tissue>
    </source>
</reference>
<keyword evidence="3" id="KW-1185">Reference proteome</keyword>
<dbReference type="AlphaFoldDB" id="A0AAN8WQC4"/>
<dbReference type="Proteomes" id="UP001381693">
    <property type="component" value="Unassembled WGS sequence"/>
</dbReference>
<evidence type="ECO:0000313" key="2">
    <source>
        <dbReference type="EMBL" id="KAK7070242.1"/>
    </source>
</evidence>
<gene>
    <name evidence="2" type="primary">PPWD1_2</name>
    <name evidence="2" type="ORF">SK128_013939</name>
</gene>
<evidence type="ECO:0000313" key="3">
    <source>
        <dbReference type="Proteomes" id="UP001381693"/>
    </source>
</evidence>
<feature type="compositionally biased region" description="Basic and acidic residues" evidence="1">
    <location>
        <begin position="1"/>
        <end position="11"/>
    </location>
</feature>
<dbReference type="EMBL" id="JAXCGZ010015461">
    <property type="protein sequence ID" value="KAK7070242.1"/>
    <property type="molecule type" value="Genomic_DNA"/>
</dbReference>
<proteinExistence type="predicted"/>
<evidence type="ECO:0000256" key="1">
    <source>
        <dbReference type="SAM" id="MobiDB-lite"/>
    </source>
</evidence>
<name>A0AAN8WQC4_HALRR</name>
<protein>
    <submittedName>
        <fullName evidence="2">Peptidylprolyl isomerase domain and WD repeat containing protein 1</fullName>
        <ecNumber evidence="2">5.2.1.8</ecNumber>
    </submittedName>
</protein>
<comment type="caution">
    <text evidence="2">The sequence shown here is derived from an EMBL/GenBank/DDBJ whole genome shotgun (WGS) entry which is preliminary data.</text>
</comment>
<sequence>MSETDVKRKKEEDEDDEDDEWIGPKPEEAAVEPKSKKIKVLEYEQMYLDNLPCAEYYEKSYMHRDTVTHVVVTK</sequence>
<feature type="region of interest" description="Disordered" evidence="1">
    <location>
        <begin position="1"/>
        <end position="29"/>
    </location>
</feature>
<organism evidence="2 3">
    <name type="scientific">Halocaridina rubra</name>
    <name type="common">Hawaiian red shrimp</name>
    <dbReference type="NCBI Taxonomy" id="373956"/>
    <lineage>
        <taxon>Eukaryota</taxon>
        <taxon>Metazoa</taxon>
        <taxon>Ecdysozoa</taxon>
        <taxon>Arthropoda</taxon>
        <taxon>Crustacea</taxon>
        <taxon>Multicrustacea</taxon>
        <taxon>Malacostraca</taxon>
        <taxon>Eumalacostraca</taxon>
        <taxon>Eucarida</taxon>
        <taxon>Decapoda</taxon>
        <taxon>Pleocyemata</taxon>
        <taxon>Caridea</taxon>
        <taxon>Atyoidea</taxon>
        <taxon>Atyidae</taxon>
        <taxon>Halocaridina</taxon>
    </lineage>
</organism>
<feature type="compositionally biased region" description="Acidic residues" evidence="1">
    <location>
        <begin position="12"/>
        <end position="21"/>
    </location>
</feature>
<dbReference type="EC" id="5.2.1.8" evidence="2"/>